<sequence>MVESVRDGVTLNLTDDEARMLVALVGKTGGAELREVYSALVREYPSDKYKAVSAFDGQPLPTIHIKAA</sequence>
<gene>
    <name evidence="1" type="ORF">WK53_28080</name>
</gene>
<dbReference type="EMBL" id="LPDO01000040">
    <property type="protein sequence ID" value="KVT57916.1"/>
    <property type="molecule type" value="Genomic_DNA"/>
</dbReference>
<dbReference type="AlphaFoldDB" id="A0AAW3NEE3"/>
<comment type="caution">
    <text evidence="1">The sequence shown here is derived from an EMBL/GenBank/DDBJ whole genome shotgun (WGS) entry which is preliminary data.</text>
</comment>
<accession>A0AAW3NEE3</accession>
<evidence type="ECO:0000313" key="2">
    <source>
        <dbReference type="Proteomes" id="UP000056732"/>
    </source>
</evidence>
<name>A0AAW3NEE3_9BURK</name>
<proteinExistence type="predicted"/>
<protein>
    <submittedName>
        <fullName evidence="1">Uncharacterized protein</fullName>
    </submittedName>
</protein>
<reference evidence="1 2" key="1">
    <citation type="submission" date="2015-11" db="EMBL/GenBank/DDBJ databases">
        <title>Expanding the genomic diversity of Burkholderia species for the development of highly accurate diagnostics.</title>
        <authorList>
            <person name="Sahl J."/>
            <person name="Keim P."/>
            <person name="Wagner D."/>
        </authorList>
    </citation>
    <scope>NUCLEOTIDE SEQUENCE [LARGE SCALE GENOMIC DNA]</scope>
    <source>
        <strain evidence="1 2">MSMB1137WGS</strain>
    </source>
</reference>
<evidence type="ECO:0000313" key="1">
    <source>
        <dbReference type="EMBL" id="KVT57916.1"/>
    </source>
</evidence>
<organism evidence="1 2">
    <name type="scientific">Burkholderia ubonensis</name>
    <dbReference type="NCBI Taxonomy" id="101571"/>
    <lineage>
        <taxon>Bacteria</taxon>
        <taxon>Pseudomonadati</taxon>
        <taxon>Pseudomonadota</taxon>
        <taxon>Betaproteobacteria</taxon>
        <taxon>Burkholderiales</taxon>
        <taxon>Burkholderiaceae</taxon>
        <taxon>Burkholderia</taxon>
        <taxon>Burkholderia cepacia complex</taxon>
    </lineage>
</organism>
<dbReference type="Proteomes" id="UP000056732">
    <property type="component" value="Unassembled WGS sequence"/>
</dbReference>